<reference evidence="3 4" key="1">
    <citation type="submission" date="2018-01" db="EMBL/GenBank/DDBJ databases">
        <title>Arthrobacter sp. nov., from glaciers in China.</title>
        <authorList>
            <person name="Liu Q."/>
            <person name="Xin Y.-H."/>
        </authorList>
    </citation>
    <scope>NUCLEOTIDE SEQUENCE [LARGE SCALE GENOMIC DNA]</scope>
    <source>
        <strain evidence="3 4">HLT2-12-2</strain>
    </source>
</reference>
<dbReference type="InterPro" id="IPR006015">
    <property type="entry name" value="Universal_stress_UspA"/>
</dbReference>
<dbReference type="OrthoDB" id="6174426at2"/>
<dbReference type="RefSeq" id="WP_103466553.1">
    <property type="nucleotide sequence ID" value="NZ_PPXB01000011.1"/>
</dbReference>
<dbReference type="Gene3D" id="3.40.50.620">
    <property type="entry name" value="HUPs"/>
    <property type="match status" value="1"/>
</dbReference>
<dbReference type="AlphaFoldDB" id="A0A2S3ZTL9"/>
<protein>
    <submittedName>
        <fullName evidence="3">Universal stress protein UspA</fullName>
    </submittedName>
</protein>
<dbReference type="PANTHER" id="PTHR31964:SF113">
    <property type="entry name" value="USPA DOMAIN-CONTAINING PROTEIN"/>
    <property type="match status" value="1"/>
</dbReference>
<dbReference type="InterPro" id="IPR006016">
    <property type="entry name" value="UspA"/>
</dbReference>
<sequence>MQEKTIHDGPRIVVGVDGSPQSVLALQWAQTLAQALDATITAVTAWHMETVFGSYIVPDWDPDEGARQILKDAVQEAFGGNPPEGFSGVCVRGTPAKVLMEHSKSARMLIVGSRGHGGFAGMLLGSVSSACAEHASCPVLVVHGERDAVRVPVSVGATHGDGDAPVRDS</sequence>
<feature type="domain" description="UspA" evidence="2">
    <location>
        <begin position="11"/>
        <end position="143"/>
    </location>
</feature>
<keyword evidence="4" id="KW-1185">Reference proteome</keyword>
<accession>A0A2S3ZTL9</accession>
<organism evidence="3 4">
    <name type="scientific">Arthrobacter glacialis</name>
    <dbReference type="NCBI Taxonomy" id="1664"/>
    <lineage>
        <taxon>Bacteria</taxon>
        <taxon>Bacillati</taxon>
        <taxon>Actinomycetota</taxon>
        <taxon>Actinomycetes</taxon>
        <taxon>Micrococcales</taxon>
        <taxon>Micrococcaceae</taxon>
        <taxon>Arthrobacter</taxon>
    </lineage>
</organism>
<evidence type="ECO:0000256" key="1">
    <source>
        <dbReference type="ARBA" id="ARBA00008791"/>
    </source>
</evidence>
<evidence type="ECO:0000313" key="4">
    <source>
        <dbReference type="Proteomes" id="UP000237061"/>
    </source>
</evidence>
<comment type="caution">
    <text evidence="3">The sequence shown here is derived from an EMBL/GenBank/DDBJ whole genome shotgun (WGS) entry which is preliminary data.</text>
</comment>
<dbReference type="Pfam" id="PF00582">
    <property type="entry name" value="Usp"/>
    <property type="match status" value="1"/>
</dbReference>
<dbReference type="EMBL" id="PPXC01000012">
    <property type="protein sequence ID" value="POH72606.1"/>
    <property type="molecule type" value="Genomic_DNA"/>
</dbReference>
<comment type="similarity">
    <text evidence="1">Belongs to the universal stress protein A family.</text>
</comment>
<dbReference type="SUPFAM" id="SSF52402">
    <property type="entry name" value="Adenine nucleotide alpha hydrolases-like"/>
    <property type="match status" value="1"/>
</dbReference>
<dbReference type="InterPro" id="IPR014729">
    <property type="entry name" value="Rossmann-like_a/b/a_fold"/>
</dbReference>
<dbReference type="Proteomes" id="UP000237061">
    <property type="component" value="Unassembled WGS sequence"/>
</dbReference>
<dbReference type="PRINTS" id="PR01438">
    <property type="entry name" value="UNVRSLSTRESS"/>
</dbReference>
<proteinExistence type="inferred from homology"/>
<name>A0A2S3ZTL9_ARTGL</name>
<dbReference type="PANTHER" id="PTHR31964">
    <property type="entry name" value="ADENINE NUCLEOTIDE ALPHA HYDROLASES-LIKE SUPERFAMILY PROTEIN"/>
    <property type="match status" value="1"/>
</dbReference>
<evidence type="ECO:0000313" key="3">
    <source>
        <dbReference type="EMBL" id="POH72606.1"/>
    </source>
</evidence>
<gene>
    <name evidence="3" type="ORF">CVS27_14615</name>
</gene>
<evidence type="ECO:0000259" key="2">
    <source>
        <dbReference type="Pfam" id="PF00582"/>
    </source>
</evidence>